<dbReference type="AlphaFoldDB" id="A0A9P7B2P4"/>
<dbReference type="OrthoDB" id="2530368at2759"/>
<proteinExistence type="predicted"/>
<keyword evidence="3" id="KW-1185">Reference proteome</keyword>
<feature type="compositionally biased region" description="Low complexity" evidence="1">
    <location>
        <begin position="298"/>
        <end position="316"/>
    </location>
</feature>
<organism evidence="2 3">
    <name type="scientific">Rhodotorula mucilaginosa</name>
    <name type="common">Yeast</name>
    <name type="synonym">Rhodotorula rubra</name>
    <dbReference type="NCBI Taxonomy" id="5537"/>
    <lineage>
        <taxon>Eukaryota</taxon>
        <taxon>Fungi</taxon>
        <taxon>Dikarya</taxon>
        <taxon>Basidiomycota</taxon>
        <taxon>Pucciniomycotina</taxon>
        <taxon>Microbotryomycetes</taxon>
        <taxon>Sporidiobolales</taxon>
        <taxon>Sporidiobolaceae</taxon>
        <taxon>Rhodotorula</taxon>
    </lineage>
</organism>
<dbReference type="Proteomes" id="UP000777482">
    <property type="component" value="Unassembled WGS sequence"/>
</dbReference>
<feature type="compositionally biased region" description="Polar residues" evidence="1">
    <location>
        <begin position="31"/>
        <end position="48"/>
    </location>
</feature>
<gene>
    <name evidence="2" type="ORF">C6P46_000740</name>
</gene>
<evidence type="ECO:0000256" key="1">
    <source>
        <dbReference type="SAM" id="MobiDB-lite"/>
    </source>
</evidence>
<evidence type="ECO:0000313" key="2">
    <source>
        <dbReference type="EMBL" id="KAG0655706.1"/>
    </source>
</evidence>
<comment type="caution">
    <text evidence="2">The sequence shown here is derived from an EMBL/GenBank/DDBJ whole genome shotgun (WGS) entry which is preliminary data.</text>
</comment>
<reference evidence="2 3" key="1">
    <citation type="submission" date="2020-11" db="EMBL/GenBank/DDBJ databases">
        <title>Kefir isolates.</title>
        <authorList>
            <person name="Marcisauskas S."/>
            <person name="Kim Y."/>
            <person name="Blasche S."/>
        </authorList>
    </citation>
    <scope>NUCLEOTIDE SEQUENCE [LARGE SCALE GENOMIC DNA]</scope>
    <source>
        <strain evidence="2 3">KR</strain>
    </source>
</reference>
<feature type="region of interest" description="Disordered" evidence="1">
    <location>
        <begin position="557"/>
        <end position="589"/>
    </location>
</feature>
<protein>
    <submittedName>
        <fullName evidence="2">Uncharacterized protein</fullName>
    </submittedName>
</protein>
<accession>A0A9P7B2P4</accession>
<feature type="region of interest" description="Disordered" evidence="1">
    <location>
        <begin position="452"/>
        <end position="543"/>
    </location>
</feature>
<feature type="compositionally biased region" description="Pro residues" evidence="1">
    <location>
        <begin position="492"/>
        <end position="515"/>
    </location>
</feature>
<feature type="region of interest" description="Disordered" evidence="1">
    <location>
        <begin position="296"/>
        <end position="326"/>
    </location>
</feature>
<feature type="region of interest" description="Disordered" evidence="1">
    <location>
        <begin position="26"/>
        <end position="96"/>
    </location>
</feature>
<dbReference type="EMBL" id="PUHQ01000113">
    <property type="protein sequence ID" value="KAG0655706.1"/>
    <property type="molecule type" value="Genomic_DNA"/>
</dbReference>
<sequence>MRTTEELFADAKARYMDKMRKIKREELDGLDSSNNIHATAHETVQTPAPSLVARQPVQQPRSRPPAKHAPMQIGGSQPQHEENDDSDPDSLSSASSSIAERAAMIASTVTSTAGTWNATTSSKAMRKLVLRREEVFAAQRKARDESLLQDLSRERVETAFGPVAGAKGPYHSGYRHYVKFCSRIDVPPFPITYAMMALWLYEKCSTRDGYFQTYKQGVGLAADYAEPVWTNHPVFDTMRRFDRDGTALSAFLEERRLAHKSAAAKTSPKSKAKAASQAAYEQRRKALDEWQDLDAFGDSDASSASDEGSEYGGESDMGNGGRAVSAETRVDVAQPIEVRGLPTCDSVYDSLVKIYKVYVAALVPVYGISVMVLTPTHGSVPIKCNRNKPRYVNLPGGACPWVAFCRRRHDGKWIVDFDVSTFEHSHGPCKEILADPTWRPTVHNADARAVLGMPPLHKQSTHKRQTFSEPKQDQPPRKKARLSATPSSASMMPPPPVPTRPPTSIPARPRPPSLPAAPHWSPSAQPSYPSPVSPQAPQTHASCGAEVSGFNQSVSAIAASSSSGPRNPSPLATWTRMDPPPPTQPSSRSPVLAATKAVASGSPSATTDPLELVSAFCAGLHPSLTTLAGPLVAAGVGSPEGLVALRVFEPYRFDQFLTHLRKNHSERRAKLPSLPPLSNVHLLLFAKHMKA</sequence>
<evidence type="ECO:0000313" key="3">
    <source>
        <dbReference type="Proteomes" id="UP000777482"/>
    </source>
</evidence>
<name>A0A9P7B2P4_RHOMI</name>